<dbReference type="Proteomes" id="UP000683925">
    <property type="component" value="Unassembled WGS sequence"/>
</dbReference>
<comment type="caution">
    <text evidence="1">The sequence shown here is derived from an EMBL/GenBank/DDBJ whole genome shotgun (WGS) entry which is preliminary data.</text>
</comment>
<dbReference type="AlphaFoldDB" id="A0A8S1XJI3"/>
<reference evidence="1" key="1">
    <citation type="submission" date="2021-01" db="EMBL/GenBank/DDBJ databases">
        <authorList>
            <consortium name="Genoscope - CEA"/>
            <person name="William W."/>
        </authorList>
    </citation>
    <scope>NUCLEOTIDE SEQUENCE</scope>
</reference>
<name>A0A8S1XJI3_PAROT</name>
<organism evidence="1 2">
    <name type="scientific">Paramecium octaurelia</name>
    <dbReference type="NCBI Taxonomy" id="43137"/>
    <lineage>
        <taxon>Eukaryota</taxon>
        <taxon>Sar</taxon>
        <taxon>Alveolata</taxon>
        <taxon>Ciliophora</taxon>
        <taxon>Intramacronucleata</taxon>
        <taxon>Oligohymenophorea</taxon>
        <taxon>Peniculida</taxon>
        <taxon>Parameciidae</taxon>
        <taxon>Paramecium</taxon>
    </lineage>
</organism>
<protein>
    <submittedName>
        <fullName evidence="1">Uncharacterized protein</fullName>
    </submittedName>
</protein>
<keyword evidence="2" id="KW-1185">Reference proteome</keyword>
<gene>
    <name evidence="1" type="ORF">POCTA_138.1.T1240029</name>
</gene>
<evidence type="ECO:0000313" key="1">
    <source>
        <dbReference type="EMBL" id="CAD8201313.1"/>
    </source>
</evidence>
<sequence>MLCFEVANRLRIDLFKINKHYSIWTLQISLLLLQPKYSSMDIFAFFTKSQFSFCFSQESELTSKQQLFTGWFLKC</sequence>
<evidence type="ECO:0000313" key="2">
    <source>
        <dbReference type="Proteomes" id="UP000683925"/>
    </source>
</evidence>
<dbReference type="EMBL" id="CAJJDP010000124">
    <property type="protein sequence ID" value="CAD8201313.1"/>
    <property type="molecule type" value="Genomic_DNA"/>
</dbReference>
<proteinExistence type="predicted"/>
<accession>A0A8S1XJI3</accession>